<dbReference type="Proteomes" id="UP000235220">
    <property type="component" value="Chromosome 7"/>
</dbReference>
<gene>
    <name evidence="4" type="primary">LOC109010500</name>
</gene>
<dbReference type="GO" id="GO:0005886">
    <property type="term" value="C:plasma membrane"/>
    <property type="evidence" value="ECO:0000318"/>
    <property type="project" value="GO_Central"/>
</dbReference>
<dbReference type="RefSeq" id="XP_018846903.1">
    <property type="nucleotide sequence ID" value="XM_018991358.1"/>
</dbReference>
<dbReference type="GO" id="GO:0009506">
    <property type="term" value="C:plasmodesma"/>
    <property type="evidence" value="ECO:0000318"/>
    <property type="project" value="GO_Central"/>
</dbReference>
<dbReference type="GO" id="GO:0098542">
    <property type="term" value="P:defense response to other organism"/>
    <property type="evidence" value="ECO:0007669"/>
    <property type="project" value="InterPro"/>
</dbReference>
<protein>
    <submittedName>
        <fullName evidence="4">NDR1/HIN1-like protein 10</fullName>
    </submittedName>
</protein>
<dbReference type="OrthoDB" id="1889094at2759"/>
<reference evidence="4" key="1">
    <citation type="submission" date="2025-08" db="UniProtKB">
        <authorList>
            <consortium name="RefSeq"/>
        </authorList>
    </citation>
    <scope>IDENTIFICATION</scope>
    <source>
        <tissue evidence="4">Leaves</tissue>
    </source>
</reference>
<evidence type="ECO:0000256" key="1">
    <source>
        <dbReference type="ARBA" id="ARBA00004370"/>
    </source>
</evidence>
<keyword evidence="2" id="KW-0472">Membrane</keyword>
<dbReference type="Gramene" id="Jr07_20240_p1">
    <property type="protein sequence ID" value="cds.Jr07_20240_p1"/>
    <property type="gene ID" value="Jr07_20240"/>
</dbReference>
<proteinExistence type="predicted"/>
<sequence>MSTGRCVCKFALLLLFLTALASLLFWLIFLPREVKFHVTEASLTQFDFTTANNTLNFNLTLKINLRNSNQRVGVFYERIDAIAYYNKKKWFCTVGLTPFYQGHKNSSILRPVFQGHQFLLLGARDLSKLDSEKSSGIYSITINLSVQIRVRYGKIKTISYEPRKIKCSLKVPLITNGTTAQEFMLTECNQVNFF</sequence>
<dbReference type="PANTHER" id="PTHR31415:SF109">
    <property type="entry name" value="NDR1_HIN1-LIKE PROTEIN 10"/>
    <property type="match status" value="1"/>
</dbReference>
<comment type="subcellular location">
    <subcellularLocation>
        <location evidence="1">Membrane</location>
    </subcellularLocation>
</comment>
<dbReference type="AlphaFoldDB" id="A0A2I4GSM7"/>
<evidence type="ECO:0000313" key="4">
    <source>
        <dbReference type="RefSeq" id="XP_018846903.1"/>
    </source>
</evidence>
<organism evidence="3 4">
    <name type="scientific">Juglans regia</name>
    <name type="common">English walnut</name>
    <dbReference type="NCBI Taxonomy" id="51240"/>
    <lineage>
        <taxon>Eukaryota</taxon>
        <taxon>Viridiplantae</taxon>
        <taxon>Streptophyta</taxon>
        <taxon>Embryophyta</taxon>
        <taxon>Tracheophyta</taxon>
        <taxon>Spermatophyta</taxon>
        <taxon>Magnoliopsida</taxon>
        <taxon>eudicotyledons</taxon>
        <taxon>Gunneridae</taxon>
        <taxon>Pentapetalae</taxon>
        <taxon>rosids</taxon>
        <taxon>fabids</taxon>
        <taxon>Fagales</taxon>
        <taxon>Juglandaceae</taxon>
        <taxon>Juglans</taxon>
    </lineage>
</organism>
<name>A0A2I4GSM7_JUGRE</name>
<dbReference type="GeneID" id="109010500"/>
<accession>A0A2I4GSM7</accession>
<dbReference type="PANTHER" id="PTHR31415">
    <property type="entry name" value="OS05G0367900 PROTEIN"/>
    <property type="match status" value="1"/>
</dbReference>
<dbReference type="InterPro" id="IPR044839">
    <property type="entry name" value="NDR1-like"/>
</dbReference>
<evidence type="ECO:0000313" key="3">
    <source>
        <dbReference type="Proteomes" id="UP000235220"/>
    </source>
</evidence>
<dbReference type="KEGG" id="jre:109010500"/>
<evidence type="ECO:0000256" key="2">
    <source>
        <dbReference type="ARBA" id="ARBA00023136"/>
    </source>
</evidence>
<keyword evidence="3" id="KW-1185">Reference proteome</keyword>
<dbReference type="STRING" id="51240.A0A2I4GSM7"/>